<dbReference type="RefSeq" id="XP_810995.1">
    <property type="nucleotide sequence ID" value="XM_805902.1"/>
</dbReference>
<proteinExistence type="predicted"/>
<accession>Q4D9E0</accession>
<keyword evidence="3" id="KW-1185">Reference proteome</keyword>
<organism evidence="2 3">
    <name type="scientific">Trypanosoma cruzi (strain CL Brener)</name>
    <dbReference type="NCBI Taxonomy" id="353153"/>
    <lineage>
        <taxon>Eukaryota</taxon>
        <taxon>Discoba</taxon>
        <taxon>Euglenozoa</taxon>
        <taxon>Kinetoplastea</taxon>
        <taxon>Metakinetoplastina</taxon>
        <taxon>Trypanosomatida</taxon>
        <taxon>Trypanosomatidae</taxon>
        <taxon>Trypanosoma</taxon>
        <taxon>Schizotrypanum</taxon>
    </lineage>
</organism>
<evidence type="ECO:0000313" key="2">
    <source>
        <dbReference type="EMBL" id="EAN89144.1"/>
    </source>
</evidence>
<keyword evidence="1" id="KW-0472">Membrane</keyword>
<keyword evidence="1" id="KW-0812">Transmembrane</keyword>
<evidence type="ECO:0000256" key="1">
    <source>
        <dbReference type="SAM" id="Phobius"/>
    </source>
</evidence>
<dbReference type="SMR" id="Q4D9E0"/>
<dbReference type="PaxDb" id="353153-Q4D9E0"/>
<sequence length="340" mass="39078">MYIYILIFCLMCEFFFFFFCVCVGKSSVRERGMRLWRFDCVLRVGRSGRRHASTVAKALPVRMIGVVHKVFPDRGYGFVLAVPPPASLLSTAPHPASSTTMEEIGEDAQITASVSQPLSRGDPLSVWFLLRKGEASTTETRGKSEGAASPPTPLPGSYVTFSATCHYDKAKQTHLWRAQEVVPCDPEEELQAALRRVRDVRWDCITSEDVRREMRQVAQRYLLEEQRAVKSASRKDDDAAAEASQRSLLEGEMVDDIAMEELQMQLTQERVRRHFHHLNKASQRFFVREVDLRRPMISAQKDMEMQTNPEGDEVAVGRWRFSDDERRRWERVLQCLKEQD</sequence>
<dbReference type="KEGG" id="tcr:506469.90"/>
<name>Q4D9E0_TRYCC</name>
<dbReference type="InParanoid" id="Q4D9E0"/>
<dbReference type="OMA" id="WDRITER"/>
<dbReference type="GeneID" id="3541896"/>
<keyword evidence="1" id="KW-1133">Transmembrane helix</keyword>
<gene>
    <name evidence="2" type="ORF">Tc00.1047053506469.90</name>
</gene>
<protein>
    <submittedName>
        <fullName evidence="2">Uncharacterized protein</fullName>
    </submittedName>
</protein>
<dbReference type="EMBL" id="AAHK01000780">
    <property type="protein sequence ID" value="EAN89144.1"/>
    <property type="molecule type" value="Genomic_DNA"/>
</dbReference>
<reference evidence="2 3" key="1">
    <citation type="journal article" date="2005" name="Science">
        <title>The genome sequence of Trypanosoma cruzi, etiologic agent of Chagas disease.</title>
        <authorList>
            <person name="El-Sayed N.M."/>
            <person name="Myler P.J."/>
            <person name="Bartholomeu D.C."/>
            <person name="Nilsson D."/>
            <person name="Aggarwal G."/>
            <person name="Tran A.N."/>
            <person name="Ghedin E."/>
            <person name="Worthey E.A."/>
            <person name="Delcher A.L."/>
            <person name="Blandin G."/>
            <person name="Westenberger S.J."/>
            <person name="Caler E."/>
            <person name="Cerqueira G.C."/>
            <person name="Branche C."/>
            <person name="Haas B."/>
            <person name="Anupama A."/>
            <person name="Arner E."/>
            <person name="Aslund L."/>
            <person name="Attipoe P."/>
            <person name="Bontempi E."/>
            <person name="Bringaud F."/>
            <person name="Burton P."/>
            <person name="Cadag E."/>
            <person name="Campbell D.A."/>
            <person name="Carrington M."/>
            <person name="Crabtree J."/>
            <person name="Darban H."/>
            <person name="da Silveira J.F."/>
            <person name="de Jong P."/>
            <person name="Edwards K."/>
            <person name="Englund P.T."/>
            <person name="Fazelina G."/>
            <person name="Feldblyum T."/>
            <person name="Ferella M."/>
            <person name="Frasch A.C."/>
            <person name="Gull K."/>
            <person name="Horn D."/>
            <person name="Hou L."/>
            <person name="Huang Y."/>
            <person name="Kindlund E."/>
            <person name="Klingbeil M."/>
            <person name="Kluge S."/>
            <person name="Koo H."/>
            <person name="Lacerda D."/>
            <person name="Levin M.J."/>
            <person name="Lorenzi H."/>
            <person name="Louie T."/>
            <person name="Machado C.R."/>
            <person name="McCulloch R."/>
            <person name="McKenna A."/>
            <person name="Mizuno Y."/>
            <person name="Mottram J.C."/>
            <person name="Nelson S."/>
            <person name="Ochaya S."/>
            <person name="Osoegawa K."/>
            <person name="Pai G."/>
            <person name="Parsons M."/>
            <person name="Pentony M."/>
            <person name="Pettersson U."/>
            <person name="Pop M."/>
            <person name="Ramirez J.L."/>
            <person name="Rinta J."/>
            <person name="Robertson L."/>
            <person name="Salzberg S.L."/>
            <person name="Sanchez D.O."/>
            <person name="Seyler A."/>
            <person name="Sharma R."/>
            <person name="Shetty J."/>
            <person name="Simpson A.J."/>
            <person name="Sisk E."/>
            <person name="Tammi M.T."/>
            <person name="Tarleton R."/>
            <person name="Teixeira S."/>
            <person name="Van Aken S."/>
            <person name="Vogt C."/>
            <person name="Ward P.N."/>
            <person name="Wickstead B."/>
            <person name="Wortman J."/>
            <person name="White O."/>
            <person name="Fraser C.M."/>
            <person name="Stuart K.D."/>
            <person name="Andersson B."/>
        </authorList>
    </citation>
    <scope>NUCLEOTIDE SEQUENCE [LARGE SCALE GENOMIC DNA]</scope>
    <source>
        <strain evidence="2 3">CL Brener</strain>
    </source>
</reference>
<evidence type="ECO:0000313" key="3">
    <source>
        <dbReference type="Proteomes" id="UP000002296"/>
    </source>
</evidence>
<dbReference type="AlphaFoldDB" id="Q4D9E0"/>
<dbReference type="Proteomes" id="UP000002296">
    <property type="component" value="Unassembled WGS sequence"/>
</dbReference>
<comment type="caution">
    <text evidence="2">The sequence shown here is derived from an EMBL/GenBank/DDBJ whole genome shotgun (WGS) entry which is preliminary data.</text>
</comment>
<feature type="transmembrane region" description="Helical" evidence="1">
    <location>
        <begin position="5"/>
        <end position="24"/>
    </location>
</feature>